<dbReference type="AlphaFoldDB" id="A0A0M4HG21"/>
<protein>
    <submittedName>
        <fullName evidence="1">Uncharacterized protein</fullName>
    </submittedName>
</protein>
<dbReference type="RefSeq" id="WP_053775434.1">
    <property type="nucleotide sequence ID" value="NZ_CP012573.1"/>
</dbReference>
<evidence type="ECO:0000313" key="1">
    <source>
        <dbReference type="EMBL" id="QIS46065.1"/>
    </source>
</evidence>
<dbReference type="EMBL" id="CP048049">
    <property type="protein sequence ID" value="QIS46065.1"/>
    <property type="molecule type" value="Genomic_DNA"/>
</dbReference>
<evidence type="ECO:0000313" key="2">
    <source>
        <dbReference type="Proteomes" id="UP000503164"/>
    </source>
</evidence>
<organism evidence="1 2">
    <name type="scientific">Clavibacter capsici</name>
    <dbReference type="NCBI Taxonomy" id="1874630"/>
    <lineage>
        <taxon>Bacteria</taxon>
        <taxon>Bacillati</taxon>
        <taxon>Actinomycetota</taxon>
        <taxon>Actinomycetes</taxon>
        <taxon>Micrococcales</taxon>
        <taxon>Microbacteriaceae</taxon>
        <taxon>Clavibacter</taxon>
    </lineage>
</organism>
<reference evidence="1 2" key="1">
    <citation type="journal article" date="2020" name="Mol. Plant Pathol.">
        <title>Plasmid composition and the chpG gene determine the virulence level of Clavibacter capsici natural isolates in pepper.</title>
        <authorList>
            <person name="Hwang I.S."/>
            <person name="Lee H.M."/>
            <person name="Oh E.J."/>
            <person name="Lee S."/>
            <person name="Heu S."/>
            <person name="Oh C.S."/>
        </authorList>
    </citation>
    <scope>NUCLEOTIDE SEQUENCE [LARGE SCALE GENOMIC DNA]</scope>
    <source>
        <strain evidence="1 2">1101</strain>
    </source>
</reference>
<sequence>MTITRSTARRLGSVGAAAALVAVGLAVPTAANAAPTECEPGTVTNSLTKDSSERIVAGSQTATTTTGGPLSATVASSATRGSEFSAGASASLLMGSITAQVSATATESQSWDAGSTLGPIEVPAGGTLTSTYGFEDISWSGTTRTCTSAGQLGAPTTVYGTVQGATWVEYTVS</sequence>
<dbReference type="KEGG" id="ccap:AES38_13740"/>
<gene>
    <name evidence="1" type="ORF">GW570_13740</name>
</gene>
<accession>A0A0M4HG21</accession>
<name>A0A0M4HG21_9MICO</name>
<keyword evidence="2" id="KW-1185">Reference proteome</keyword>
<dbReference type="Proteomes" id="UP000503164">
    <property type="component" value="Chromosome"/>
</dbReference>
<proteinExistence type="predicted"/>